<dbReference type="GO" id="GO:0046872">
    <property type="term" value="F:metal ion binding"/>
    <property type="evidence" value="ECO:0007669"/>
    <property type="project" value="UniProtKB-UniRule"/>
</dbReference>
<dbReference type="PROSITE" id="PS51918">
    <property type="entry name" value="RADICAL_SAM"/>
    <property type="match status" value="1"/>
</dbReference>
<gene>
    <name evidence="4" type="ORF">CKY20_03160</name>
</gene>
<protein>
    <recommendedName>
        <fullName evidence="2">Heme chaperone HemW</fullName>
    </recommendedName>
</protein>
<dbReference type="Proteomes" id="UP000265497">
    <property type="component" value="Unassembled WGS sequence"/>
</dbReference>
<dbReference type="AlphaFoldDB" id="A0A3A1YNU0"/>
<dbReference type="InterPro" id="IPR058240">
    <property type="entry name" value="rSAM_sf"/>
</dbReference>
<evidence type="ECO:0000256" key="2">
    <source>
        <dbReference type="RuleBase" id="RU364116"/>
    </source>
</evidence>
<dbReference type="GO" id="GO:0005737">
    <property type="term" value="C:cytoplasm"/>
    <property type="evidence" value="ECO:0007669"/>
    <property type="project" value="UniProtKB-SubCell"/>
</dbReference>
<keyword evidence="2" id="KW-0411">Iron-sulfur</keyword>
<keyword evidence="2" id="KW-0949">S-adenosyl-L-methionine</keyword>
<accession>A0A3A1YNU0</accession>
<evidence type="ECO:0000313" key="5">
    <source>
        <dbReference type="Proteomes" id="UP000265497"/>
    </source>
</evidence>
<feature type="domain" description="Radical SAM core" evidence="3">
    <location>
        <begin position="1"/>
        <end position="236"/>
    </location>
</feature>
<dbReference type="SFLD" id="SFLDG01065">
    <property type="entry name" value="anaerobic_coproporphyrinogen-I"/>
    <property type="match status" value="1"/>
</dbReference>
<comment type="similarity">
    <text evidence="1">Belongs to the anaerobic coproporphyrinogen-III oxidase family. HemW subfamily.</text>
</comment>
<keyword evidence="2" id="KW-0479">Metal-binding</keyword>
<keyword evidence="2" id="KW-0963">Cytoplasm</keyword>
<dbReference type="PANTHER" id="PTHR13932:SF5">
    <property type="entry name" value="RADICAL S-ADENOSYL METHIONINE DOMAIN-CONTAINING PROTEIN 1, MITOCHONDRIAL"/>
    <property type="match status" value="1"/>
</dbReference>
<dbReference type="EMBL" id="NSDI01000002">
    <property type="protein sequence ID" value="RIY37707.1"/>
    <property type="molecule type" value="Genomic_DNA"/>
</dbReference>
<proteinExistence type="inferred from homology"/>
<dbReference type="InterPro" id="IPR010723">
    <property type="entry name" value="HemN_C"/>
</dbReference>
<dbReference type="SUPFAM" id="SSF102114">
    <property type="entry name" value="Radical SAM enzymes"/>
    <property type="match status" value="1"/>
</dbReference>
<dbReference type="GO" id="GO:0006779">
    <property type="term" value="P:porphyrin-containing compound biosynthetic process"/>
    <property type="evidence" value="ECO:0007669"/>
    <property type="project" value="InterPro"/>
</dbReference>
<comment type="caution">
    <text evidence="4">The sequence shown here is derived from an EMBL/GenBank/DDBJ whole genome shotgun (WGS) entry which is preliminary data.</text>
</comment>
<dbReference type="SMART" id="SM00729">
    <property type="entry name" value="Elp3"/>
    <property type="match status" value="1"/>
</dbReference>
<dbReference type="InterPro" id="IPR004559">
    <property type="entry name" value="HemW-like"/>
</dbReference>
<dbReference type="PANTHER" id="PTHR13932">
    <property type="entry name" value="COPROPORPHYRINIGEN III OXIDASE"/>
    <property type="match status" value="1"/>
</dbReference>
<evidence type="ECO:0000259" key="3">
    <source>
        <dbReference type="PROSITE" id="PS51918"/>
    </source>
</evidence>
<dbReference type="GO" id="GO:0004109">
    <property type="term" value="F:coproporphyrinogen oxidase activity"/>
    <property type="evidence" value="ECO:0007669"/>
    <property type="project" value="InterPro"/>
</dbReference>
<keyword evidence="2" id="KW-0349">Heme</keyword>
<sequence>MHSIYIHIPFCKQACHYCDFHFSTTLKRRSEMVDSLCKELIIRKKEAENSVIQTIYFGGGTPSILSDQELERILQTVFENYCVSDDAEITIEANPDDFFKDGKTPEQRLCVFKSLKINRLSVGVQSFFEEDLRMMNRAHSTEQVHRLLSEAPNFFDNITLDLIYGIPNMSDERWLQNLEKALSYNVPHISAYALTVEPQTALHKFIAIGKITQVDDNQSLSHFQKMIEVLIKAGFVHYEFSNFGKEGYFSRNNTAYWFGKKYMGIGPSAHSFNGSERSWNIAHNIKYIQAIAKGELPAEKEVLSQNDRYNELIITRIRTMIGVSITEVKQEFGKKYYTYLLQQAQRHFAEATLRLEGDYLRVSPKGKFLSDGIASDLFMVE</sequence>
<dbReference type="InterPro" id="IPR007197">
    <property type="entry name" value="rSAM"/>
</dbReference>
<dbReference type="NCBIfam" id="TIGR00539">
    <property type="entry name" value="hemN_rel"/>
    <property type="match status" value="1"/>
</dbReference>
<dbReference type="Pfam" id="PF04055">
    <property type="entry name" value="Radical_SAM"/>
    <property type="match status" value="1"/>
</dbReference>
<keyword evidence="2" id="KW-0143">Chaperone</keyword>
<keyword evidence="2" id="KW-0004">4Fe-4S</keyword>
<organism evidence="4 5">
    <name type="scientific">Capnocytophaga canis</name>
    <dbReference type="NCBI Taxonomy" id="1848903"/>
    <lineage>
        <taxon>Bacteria</taxon>
        <taxon>Pseudomonadati</taxon>
        <taxon>Bacteroidota</taxon>
        <taxon>Flavobacteriia</taxon>
        <taxon>Flavobacteriales</taxon>
        <taxon>Flavobacteriaceae</taxon>
        <taxon>Capnocytophaga</taxon>
    </lineage>
</organism>
<comment type="function">
    <text evidence="2">Probably acts as a heme chaperone, transferring heme to an unknown acceptor. Binds one molecule of heme per monomer, possibly covalently. Binds 1 [4Fe-4S] cluster. The cluster is coordinated with 3 cysteines and an exchangeable S-adenosyl-L-methionine.</text>
</comment>
<keyword evidence="2" id="KW-0408">Iron</keyword>
<dbReference type="InterPro" id="IPR006638">
    <property type="entry name" value="Elp3/MiaA/NifB-like_rSAM"/>
</dbReference>
<evidence type="ECO:0000313" key="4">
    <source>
        <dbReference type="EMBL" id="RIY37707.1"/>
    </source>
</evidence>
<dbReference type="OrthoDB" id="9808022at2"/>
<dbReference type="SFLD" id="SFLDS00029">
    <property type="entry name" value="Radical_SAM"/>
    <property type="match status" value="1"/>
</dbReference>
<dbReference type="GO" id="GO:0051539">
    <property type="term" value="F:4 iron, 4 sulfur cluster binding"/>
    <property type="evidence" value="ECO:0007669"/>
    <property type="project" value="UniProtKB-UniRule"/>
</dbReference>
<dbReference type="SFLD" id="SFLDF00562">
    <property type="entry name" value="HemN-like__clustered_with_heat"/>
    <property type="match status" value="1"/>
</dbReference>
<dbReference type="Pfam" id="PF06969">
    <property type="entry name" value="HemN_C"/>
    <property type="match status" value="1"/>
</dbReference>
<evidence type="ECO:0000256" key="1">
    <source>
        <dbReference type="ARBA" id="ARBA00006100"/>
    </source>
</evidence>
<reference evidence="4 5" key="1">
    <citation type="submission" date="2017-08" db="EMBL/GenBank/DDBJ databases">
        <title>Capnocytophaga canis 17-158 assembly.</title>
        <authorList>
            <person name="Gulvik C.A."/>
        </authorList>
    </citation>
    <scope>NUCLEOTIDE SEQUENCE [LARGE SCALE GENOMIC DNA]</scope>
    <source>
        <strain evidence="4 5">17-158</strain>
    </source>
</reference>
<dbReference type="InterPro" id="IPR034505">
    <property type="entry name" value="Coproporphyrinogen-III_oxidase"/>
</dbReference>
<name>A0A3A1YNU0_9FLAO</name>
<dbReference type="Gene3D" id="3.30.750.200">
    <property type="match status" value="1"/>
</dbReference>
<dbReference type="RefSeq" id="WP_082021473.1">
    <property type="nucleotide sequence ID" value="NZ_CDOL01000243.1"/>
</dbReference>
<comment type="subcellular location">
    <subcellularLocation>
        <location evidence="2">Cytoplasm</location>
    </subcellularLocation>
</comment>